<dbReference type="AlphaFoldDB" id="A0A4V6NRN8"/>
<dbReference type="UniPathway" id="UPA00031">
    <property type="reaction ID" value="UER00007"/>
</dbReference>
<dbReference type="FunFam" id="3.10.20.810:FF:000001">
    <property type="entry name" value="Histidine biosynthesis bifunctional protein HisIE"/>
    <property type="match status" value="1"/>
</dbReference>
<dbReference type="InterPro" id="IPR038019">
    <property type="entry name" value="PRib_AMP_CycHydrolase_sf"/>
</dbReference>
<evidence type="ECO:0000256" key="11">
    <source>
        <dbReference type="ARBA" id="ARBA00022801"/>
    </source>
</evidence>
<comment type="similarity">
    <text evidence="6 15">In the C-terminal section; belongs to the PRA-PH family.</text>
</comment>
<dbReference type="FunFam" id="1.10.287.1080:FF:000002">
    <property type="entry name" value="Histidine biosynthesis bifunctional protein HisIE"/>
    <property type="match status" value="1"/>
</dbReference>
<comment type="subcellular location">
    <subcellularLocation>
        <location evidence="3 15">Cytoplasm</location>
    </subcellularLocation>
</comment>
<keyword evidence="10 15" id="KW-0547">Nucleotide-binding</keyword>
<dbReference type="GO" id="GO:0005524">
    <property type="term" value="F:ATP binding"/>
    <property type="evidence" value="ECO:0007669"/>
    <property type="project" value="UniProtKB-KW"/>
</dbReference>
<dbReference type="NCBIfam" id="NF000768">
    <property type="entry name" value="PRK00051.1"/>
    <property type="match status" value="1"/>
</dbReference>
<name>A0A4V6NRN8_9FIRM</name>
<dbReference type="CDD" id="cd11534">
    <property type="entry name" value="NTP-PPase_HisIE_like"/>
    <property type="match status" value="1"/>
</dbReference>
<dbReference type="Pfam" id="PF01502">
    <property type="entry name" value="PRA-CH"/>
    <property type="match status" value="1"/>
</dbReference>
<dbReference type="InterPro" id="IPR008179">
    <property type="entry name" value="HisE"/>
</dbReference>
<evidence type="ECO:0000256" key="14">
    <source>
        <dbReference type="ARBA" id="ARBA00023268"/>
    </source>
</evidence>
<comment type="caution">
    <text evidence="17">The sequence shown here is derived from an EMBL/GenBank/DDBJ whole genome shotgun (WGS) entry which is preliminary data.</text>
</comment>
<evidence type="ECO:0000313" key="18">
    <source>
        <dbReference type="Proteomes" id="UP000294813"/>
    </source>
</evidence>
<evidence type="ECO:0000256" key="3">
    <source>
        <dbReference type="ARBA" id="ARBA00004496"/>
    </source>
</evidence>
<organism evidence="17 18">
    <name type="scientific">Heliophilum fasciatum</name>
    <dbReference type="NCBI Taxonomy" id="35700"/>
    <lineage>
        <taxon>Bacteria</taxon>
        <taxon>Bacillati</taxon>
        <taxon>Bacillota</taxon>
        <taxon>Clostridia</taxon>
        <taxon>Eubacteriales</taxon>
        <taxon>Heliobacteriaceae</taxon>
        <taxon>Heliophilum</taxon>
    </lineage>
</organism>
<dbReference type="Proteomes" id="UP000294813">
    <property type="component" value="Unassembled WGS sequence"/>
</dbReference>
<dbReference type="NCBIfam" id="NF002747">
    <property type="entry name" value="PRK02759.1"/>
    <property type="match status" value="1"/>
</dbReference>
<dbReference type="GO" id="GO:0004635">
    <property type="term" value="F:phosphoribosyl-AMP cyclohydrolase activity"/>
    <property type="evidence" value="ECO:0007669"/>
    <property type="project" value="UniProtKB-UniRule"/>
</dbReference>
<dbReference type="HAMAP" id="MF_01019">
    <property type="entry name" value="HisIE"/>
    <property type="match status" value="1"/>
</dbReference>
<accession>A0A4V6NRN8</accession>
<evidence type="ECO:0000313" key="17">
    <source>
        <dbReference type="EMBL" id="TCP64366.1"/>
    </source>
</evidence>
<comment type="pathway">
    <text evidence="5 15">Amino-acid biosynthesis; L-histidine biosynthesis; L-histidine from 5-phospho-alpha-D-ribose 1-diphosphate: step 2/9.</text>
</comment>
<sequence>MWGARTAMAEKINQATLANLAIDSLQFGAHGLIPAVVQDHQTGRVLMVAYMNRESLEKTVATGQMHYYSRSRKALWHKGETSGHYQHVKAVEVDCDQDTLLFQVEQIGAACHEGSRSCFRAPGATAEPFAVEATPAPAQAGNTGRAIGAILGHLSDVIASRQQEMPEGSYTTYLFTKGQDKILKKVGEEAAETIIGSKNNNAQEIVYEASDLIYHLLVLLRYHGIELDAIAAELEKRR</sequence>
<evidence type="ECO:0000256" key="12">
    <source>
        <dbReference type="ARBA" id="ARBA00022840"/>
    </source>
</evidence>
<dbReference type="EC" id="3.6.1.31" evidence="15"/>
<proteinExistence type="inferred from homology"/>
<dbReference type="EC" id="3.5.4.19" evidence="15"/>
<dbReference type="Gene3D" id="1.10.287.1080">
    <property type="entry name" value="MazG-like"/>
    <property type="match status" value="1"/>
</dbReference>
<dbReference type="PANTHER" id="PTHR42945:SF1">
    <property type="entry name" value="HISTIDINE BIOSYNTHESIS BIFUNCTIONAL PROTEIN HIS7"/>
    <property type="match status" value="1"/>
</dbReference>
<dbReference type="HAMAP" id="MF_01020">
    <property type="entry name" value="HisE"/>
    <property type="match status" value="1"/>
</dbReference>
<dbReference type="InterPro" id="IPR026660">
    <property type="entry name" value="PRA-CH"/>
</dbReference>
<evidence type="ECO:0000256" key="6">
    <source>
        <dbReference type="ARBA" id="ARBA00007731"/>
    </source>
</evidence>
<dbReference type="Pfam" id="PF01503">
    <property type="entry name" value="PRA-PH"/>
    <property type="match status" value="1"/>
</dbReference>
<keyword evidence="14 15" id="KW-0511">Multifunctional enzyme</keyword>
<dbReference type="HAMAP" id="MF_01021">
    <property type="entry name" value="HisI"/>
    <property type="match status" value="1"/>
</dbReference>
<feature type="region of interest" description="Phosphoribosyl-AMP cyclohydrolase" evidence="15">
    <location>
        <begin position="1"/>
        <end position="150"/>
    </location>
</feature>
<evidence type="ECO:0000256" key="9">
    <source>
        <dbReference type="ARBA" id="ARBA00022605"/>
    </source>
</evidence>
<dbReference type="EMBL" id="SLXT01000010">
    <property type="protein sequence ID" value="TCP64366.1"/>
    <property type="molecule type" value="Genomic_DNA"/>
</dbReference>
<evidence type="ECO:0000256" key="15">
    <source>
        <dbReference type="HAMAP-Rule" id="MF_01019"/>
    </source>
</evidence>
<dbReference type="GO" id="GO:0005737">
    <property type="term" value="C:cytoplasm"/>
    <property type="evidence" value="ECO:0007669"/>
    <property type="project" value="UniProtKB-SubCell"/>
</dbReference>
<comment type="catalytic activity">
    <reaction evidence="1 15">
        <text>1-(5-phospho-beta-D-ribosyl)-5'-AMP + H2O = 1-(5-phospho-beta-D-ribosyl)-5-[(5-phospho-beta-D-ribosylamino)methylideneamino]imidazole-4-carboxamide</text>
        <dbReference type="Rhea" id="RHEA:20049"/>
        <dbReference type="ChEBI" id="CHEBI:15377"/>
        <dbReference type="ChEBI" id="CHEBI:58435"/>
        <dbReference type="ChEBI" id="CHEBI:59457"/>
        <dbReference type="EC" id="3.5.4.19"/>
    </reaction>
</comment>
<evidence type="ECO:0000259" key="16">
    <source>
        <dbReference type="Pfam" id="PF01502"/>
    </source>
</evidence>
<evidence type="ECO:0000256" key="2">
    <source>
        <dbReference type="ARBA" id="ARBA00001460"/>
    </source>
</evidence>
<dbReference type="Gene3D" id="3.10.20.810">
    <property type="entry name" value="Phosphoribosyl-AMP cyclohydrolase"/>
    <property type="match status" value="1"/>
</dbReference>
<dbReference type="PANTHER" id="PTHR42945">
    <property type="entry name" value="HISTIDINE BIOSYNTHESIS BIFUNCTIONAL PROTEIN"/>
    <property type="match status" value="1"/>
</dbReference>
<dbReference type="SUPFAM" id="SSF101386">
    <property type="entry name" value="all-alpha NTP pyrophosphatases"/>
    <property type="match status" value="1"/>
</dbReference>
<dbReference type="InterPro" id="IPR002496">
    <property type="entry name" value="PRib_AMP_CycHydrolase_dom"/>
</dbReference>
<evidence type="ECO:0000256" key="13">
    <source>
        <dbReference type="ARBA" id="ARBA00023102"/>
    </source>
</evidence>
<evidence type="ECO:0000256" key="8">
    <source>
        <dbReference type="ARBA" id="ARBA00022490"/>
    </source>
</evidence>
<dbReference type="GO" id="GO:0000105">
    <property type="term" value="P:L-histidine biosynthetic process"/>
    <property type="evidence" value="ECO:0007669"/>
    <property type="project" value="UniProtKB-UniRule"/>
</dbReference>
<gene>
    <name evidence="15" type="primary">hisI</name>
    <name evidence="15" type="synonym">hisIE</name>
    <name evidence="17" type="ORF">EDD73_11065</name>
</gene>
<evidence type="ECO:0000256" key="7">
    <source>
        <dbReference type="ARBA" id="ARBA00008299"/>
    </source>
</evidence>
<keyword evidence="18" id="KW-1185">Reference proteome</keyword>
<keyword evidence="8 15" id="KW-0963">Cytoplasm</keyword>
<keyword evidence="9 15" id="KW-0028">Amino-acid biosynthesis</keyword>
<evidence type="ECO:0000256" key="5">
    <source>
        <dbReference type="ARBA" id="ARBA00005204"/>
    </source>
</evidence>
<dbReference type="NCBIfam" id="TIGR03188">
    <property type="entry name" value="histidine_hisI"/>
    <property type="match status" value="1"/>
</dbReference>
<dbReference type="InterPro" id="IPR023019">
    <property type="entry name" value="His_synth_HisIE"/>
</dbReference>
<feature type="domain" description="Phosphoribosyl-AMP cyclohydrolase" evidence="16">
    <location>
        <begin position="47"/>
        <end position="119"/>
    </location>
</feature>
<dbReference type="InterPro" id="IPR021130">
    <property type="entry name" value="PRib-ATP_PPHydrolase-like"/>
</dbReference>
<evidence type="ECO:0000256" key="4">
    <source>
        <dbReference type="ARBA" id="ARBA00005169"/>
    </source>
</evidence>
<comment type="pathway">
    <text evidence="4 15">Amino-acid biosynthesis; L-histidine biosynthesis; L-histidine from 5-phospho-alpha-D-ribose 1-diphosphate: step 3/9.</text>
</comment>
<keyword evidence="11 15" id="KW-0378">Hydrolase</keyword>
<protein>
    <recommendedName>
        <fullName evidence="15">Histidine biosynthesis bifunctional protein HisIE</fullName>
    </recommendedName>
    <domain>
        <recommendedName>
            <fullName evidence="15">Phosphoribosyl-AMP cyclohydrolase</fullName>
            <shortName evidence="15">PRA-CH</shortName>
            <ecNumber evidence="15">3.5.4.19</ecNumber>
        </recommendedName>
    </domain>
    <domain>
        <recommendedName>
            <fullName evidence="15">Phosphoribosyl-ATP pyrophosphatase</fullName>
            <shortName evidence="15">PRA-PH</shortName>
            <ecNumber evidence="15">3.6.1.31</ecNumber>
        </recommendedName>
    </domain>
</protein>
<keyword evidence="12 15" id="KW-0067">ATP-binding</keyword>
<dbReference type="SUPFAM" id="SSF141734">
    <property type="entry name" value="HisI-like"/>
    <property type="match status" value="1"/>
</dbReference>
<comment type="similarity">
    <text evidence="7 15">In the N-terminal section; belongs to the PRA-CH family.</text>
</comment>
<feature type="region of interest" description="Phosphoribosyl-ATP pyrophosphohydrolase" evidence="15">
    <location>
        <begin position="151"/>
        <end position="238"/>
    </location>
</feature>
<dbReference type="GO" id="GO:0004636">
    <property type="term" value="F:phosphoribosyl-ATP diphosphatase activity"/>
    <property type="evidence" value="ECO:0007669"/>
    <property type="project" value="UniProtKB-UniRule"/>
</dbReference>
<reference evidence="17 18" key="1">
    <citation type="submission" date="2019-03" db="EMBL/GenBank/DDBJ databases">
        <title>Genomic Encyclopedia of Type Strains, Phase IV (KMG-IV): sequencing the most valuable type-strain genomes for metagenomic binning, comparative biology and taxonomic classification.</title>
        <authorList>
            <person name="Goeker M."/>
        </authorList>
    </citation>
    <scope>NUCLEOTIDE SEQUENCE [LARGE SCALE GENOMIC DNA]</scope>
    <source>
        <strain evidence="17 18">DSM 11170</strain>
    </source>
</reference>
<evidence type="ECO:0000256" key="1">
    <source>
        <dbReference type="ARBA" id="ARBA00000024"/>
    </source>
</evidence>
<evidence type="ECO:0000256" key="10">
    <source>
        <dbReference type="ARBA" id="ARBA00022741"/>
    </source>
</evidence>
<comment type="catalytic activity">
    <reaction evidence="2 15">
        <text>1-(5-phospho-beta-D-ribosyl)-ATP + H2O = 1-(5-phospho-beta-D-ribosyl)-5'-AMP + diphosphate + H(+)</text>
        <dbReference type="Rhea" id="RHEA:22828"/>
        <dbReference type="ChEBI" id="CHEBI:15377"/>
        <dbReference type="ChEBI" id="CHEBI:15378"/>
        <dbReference type="ChEBI" id="CHEBI:33019"/>
        <dbReference type="ChEBI" id="CHEBI:59457"/>
        <dbReference type="ChEBI" id="CHEBI:73183"/>
        <dbReference type="EC" id="3.6.1.31"/>
    </reaction>
</comment>
<keyword evidence="13 15" id="KW-0368">Histidine biosynthesis</keyword>